<evidence type="ECO:0000313" key="2">
    <source>
        <dbReference type="EMBL" id="GKV51817.1"/>
    </source>
</evidence>
<feature type="domain" description="Reverse transcriptase zinc-binding" evidence="1">
    <location>
        <begin position="26"/>
        <end position="110"/>
    </location>
</feature>
<name>A0AAV5MTD5_9ROSI</name>
<protein>
    <recommendedName>
        <fullName evidence="1">Reverse transcriptase zinc-binding domain-containing protein</fullName>
    </recommendedName>
</protein>
<organism evidence="2 3">
    <name type="scientific">Rubroshorea leprosula</name>
    <dbReference type="NCBI Taxonomy" id="152421"/>
    <lineage>
        <taxon>Eukaryota</taxon>
        <taxon>Viridiplantae</taxon>
        <taxon>Streptophyta</taxon>
        <taxon>Embryophyta</taxon>
        <taxon>Tracheophyta</taxon>
        <taxon>Spermatophyta</taxon>
        <taxon>Magnoliopsida</taxon>
        <taxon>eudicotyledons</taxon>
        <taxon>Gunneridae</taxon>
        <taxon>Pentapetalae</taxon>
        <taxon>rosids</taxon>
        <taxon>malvids</taxon>
        <taxon>Malvales</taxon>
        <taxon>Dipterocarpaceae</taxon>
        <taxon>Rubroshorea</taxon>
    </lineage>
</organism>
<keyword evidence="3" id="KW-1185">Reference proteome</keyword>
<dbReference type="Proteomes" id="UP001054252">
    <property type="component" value="Unassembled WGS sequence"/>
</dbReference>
<comment type="caution">
    <text evidence="2">The sequence shown here is derived from an EMBL/GenBank/DDBJ whole genome shotgun (WGS) entry which is preliminary data.</text>
</comment>
<gene>
    <name evidence="2" type="ORF">SLEP1_g58441</name>
</gene>
<sequence length="215" mass="25646">MHLFDIYPQEGEKDTVVWVPSTSGSFKIGQTWHWLRRRQDRKIWHRLVWFSQAIPKHSFISWLAVLNRLSTRARQKQWTPTISDTCILCNGSPETNEHLFFKCSYTRRIWQQLSSMLGIPFADSWQVLLQWMGKKLRRKSLHNLLIKLAWNAAIYHTWLERNRRFHQQLFKVESMIVQDIQFEVRSKILGFSRPNSSLLPMGIACKWGLETIVKH</sequence>
<accession>A0AAV5MTD5</accession>
<evidence type="ECO:0000259" key="1">
    <source>
        <dbReference type="Pfam" id="PF13966"/>
    </source>
</evidence>
<dbReference type="InterPro" id="IPR026960">
    <property type="entry name" value="RVT-Znf"/>
</dbReference>
<proteinExistence type="predicted"/>
<dbReference type="AlphaFoldDB" id="A0AAV5MTD5"/>
<dbReference type="PANTHER" id="PTHR33116:SF66">
    <property type="entry name" value="REVERSE TRANSCRIPTASE ZINC-BINDING DOMAIN-CONTAINING PROTEIN"/>
    <property type="match status" value="1"/>
</dbReference>
<dbReference type="Pfam" id="PF13966">
    <property type="entry name" value="zf-RVT"/>
    <property type="match status" value="1"/>
</dbReference>
<reference evidence="2 3" key="1">
    <citation type="journal article" date="2021" name="Commun. Biol.">
        <title>The genome of Shorea leprosula (Dipterocarpaceae) highlights the ecological relevance of drought in aseasonal tropical rainforests.</title>
        <authorList>
            <person name="Ng K.K.S."/>
            <person name="Kobayashi M.J."/>
            <person name="Fawcett J.A."/>
            <person name="Hatakeyama M."/>
            <person name="Paape T."/>
            <person name="Ng C.H."/>
            <person name="Ang C.C."/>
            <person name="Tnah L.H."/>
            <person name="Lee C.T."/>
            <person name="Nishiyama T."/>
            <person name="Sese J."/>
            <person name="O'Brien M.J."/>
            <person name="Copetti D."/>
            <person name="Mohd Noor M.I."/>
            <person name="Ong R.C."/>
            <person name="Putra M."/>
            <person name="Sireger I.Z."/>
            <person name="Indrioko S."/>
            <person name="Kosugi Y."/>
            <person name="Izuno A."/>
            <person name="Isagi Y."/>
            <person name="Lee S.L."/>
            <person name="Shimizu K.K."/>
        </authorList>
    </citation>
    <scope>NUCLEOTIDE SEQUENCE [LARGE SCALE GENOMIC DNA]</scope>
    <source>
        <strain evidence="2">214</strain>
    </source>
</reference>
<dbReference type="EMBL" id="BPVZ01000546">
    <property type="protein sequence ID" value="GKV51817.1"/>
    <property type="molecule type" value="Genomic_DNA"/>
</dbReference>
<dbReference type="PANTHER" id="PTHR33116">
    <property type="entry name" value="REVERSE TRANSCRIPTASE ZINC-BINDING DOMAIN-CONTAINING PROTEIN-RELATED-RELATED"/>
    <property type="match status" value="1"/>
</dbReference>
<evidence type="ECO:0000313" key="3">
    <source>
        <dbReference type="Proteomes" id="UP001054252"/>
    </source>
</evidence>